<feature type="signal peptide" evidence="11">
    <location>
        <begin position="1"/>
        <end position="27"/>
    </location>
</feature>
<feature type="domain" description="TonB-dependent receptor plug" evidence="13">
    <location>
        <begin position="58"/>
        <end position="152"/>
    </location>
</feature>
<evidence type="ECO:0000256" key="2">
    <source>
        <dbReference type="ARBA" id="ARBA00009810"/>
    </source>
</evidence>
<evidence type="ECO:0000256" key="7">
    <source>
        <dbReference type="ARBA" id="ARBA00023136"/>
    </source>
</evidence>
<sequence length="659" mass="72053">MQYHHSLITRLSPLALAISLVPGYAMAQTDSVSDSDEKSKPKEIEELVVIGEPVDSLLTTADLDRKQANDLDDIFSGVPTVLVGGSVGAAQKIYVRNLGEDTLNISVDGATQSGVTYHHTGRISVEPELLKQVHVQVGAGDATSGPGALGGAIKFETKDPEDLLGNRNFGGIVKAGYFSNTEGYKGSGTVFGRLGDTFSAMASYVTSDQDDMQDPNGNELPGTNSDQDLGFVKFVGDFGGGHKASISYENLAEEGEKLTRPEWGEGPRNPLRDLEFERATTTAKYSWDKPDSDLLLLDVSLYNTDFEIYRPWDDYASAVDTQGFVISNTSQVGEHNIVYGSDYRDDEVTAGESALGGNAFTETSDVLGFFVQDRFQATEALLFTFGTRWDDFNAVDKENNEFTSDGFSPNVGFAYDLTRDLTFSGGYAESLRGVETNDGFKLFGTTNDPDLKAERAKNFELGLDYTLGSFLLSAGYHDTTIEDAIGNDVPWSRHYENLGELETNGYSLGATYNGERLFSKWTYVDTDVELDGEPLTRYSYGYLGTSTGNTLTMDTSYQVNSTIDVGWIMTLVQDLDDIYVESAGASISKPGYNVHDIYAHWEPSGLRGFSVTLTVKNVFDEEYLDHGSVEDFTHLDGYTGIKGYPAPGQDIRLSMALRF</sequence>
<dbReference type="GO" id="GO:0009279">
    <property type="term" value="C:cell outer membrane"/>
    <property type="evidence" value="ECO:0007669"/>
    <property type="project" value="UniProtKB-SubCell"/>
</dbReference>
<keyword evidence="6 10" id="KW-0798">TonB box</keyword>
<keyword evidence="11" id="KW-0732">Signal</keyword>
<keyword evidence="15" id="KW-1185">Reference proteome</keyword>
<dbReference type="InterPro" id="IPR037066">
    <property type="entry name" value="Plug_dom_sf"/>
</dbReference>
<dbReference type="InterPro" id="IPR012910">
    <property type="entry name" value="Plug_dom"/>
</dbReference>
<dbReference type="Pfam" id="PF00593">
    <property type="entry name" value="TonB_dep_Rec_b-barrel"/>
    <property type="match status" value="1"/>
</dbReference>
<evidence type="ECO:0000256" key="5">
    <source>
        <dbReference type="ARBA" id="ARBA00022692"/>
    </source>
</evidence>
<comment type="caution">
    <text evidence="14">The sequence shown here is derived from an EMBL/GenBank/DDBJ whole genome shotgun (WGS) entry which is preliminary data.</text>
</comment>
<dbReference type="InterPro" id="IPR000531">
    <property type="entry name" value="Beta-barrel_TonB"/>
</dbReference>
<evidence type="ECO:0000256" key="3">
    <source>
        <dbReference type="ARBA" id="ARBA00022448"/>
    </source>
</evidence>
<dbReference type="Gene3D" id="2.40.170.20">
    <property type="entry name" value="TonB-dependent receptor, beta-barrel domain"/>
    <property type="match status" value="1"/>
</dbReference>
<evidence type="ECO:0000256" key="9">
    <source>
        <dbReference type="PROSITE-ProRule" id="PRU01360"/>
    </source>
</evidence>
<dbReference type="AlphaFoldDB" id="A0A9X2HSZ8"/>
<dbReference type="Gene3D" id="2.170.130.10">
    <property type="entry name" value="TonB-dependent receptor, plug domain"/>
    <property type="match status" value="1"/>
</dbReference>
<evidence type="ECO:0000313" key="15">
    <source>
        <dbReference type="Proteomes" id="UP001139319"/>
    </source>
</evidence>
<evidence type="ECO:0000256" key="11">
    <source>
        <dbReference type="SAM" id="SignalP"/>
    </source>
</evidence>
<comment type="subcellular location">
    <subcellularLocation>
        <location evidence="1 9">Cell outer membrane</location>
        <topology evidence="1 9">Multi-pass membrane protein</topology>
    </subcellularLocation>
</comment>
<evidence type="ECO:0000259" key="13">
    <source>
        <dbReference type="Pfam" id="PF07715"/>
    </source>
</evidence>
<keyword evidence="7 9" id="KW-0472">Membrane</keyword>
<feature type="domain" description="TonB-dependent receptor-like beta-barrel" evidence="12">
    <location>
        <begin position="221"/>
        <end position="618"/>
    </location>
</feature>
<dbReference type="RefSeq" id="WP_253966017.1">
    <property type="nucleotide sequence ID" value="NZ_JAMFTH010000001.1"/>
</dbReference>
<evidence type="ECO:0000256" key="1">
    <source>
        <dbReference type="ARBA" id="ARBA00004571"/>
    </source>
</evidence>
<dbReference type="InterPro" id="IPR039426">
    <property type="entry name" value="TonB-dep_rcpt-like"/>
</dbReference>
<keyword evidence="4 9" id="KW-1134">Transmembrane beta strand</keyword>
<dbReference type="PROSITE" id="PS52016">
    <property type="entry name" value="TONB_DEPENDENT_REC_3"/>
    <property type="match status" value="1"/>
</dbReference>
<name>A0A9X2HSZ8_9GAMM</name>
<evidence type="ECO:0000313" key="14">
    <source>
        <dbReference type="EMBL" id="MCP8897715.1"/>
    </source>
</evidence>
<keyword evidence="5 9" id="KW-0812">Transmembrane</keyword>
<dbReference type="PANTHER" id="PTHR30069">
    <property type="entry name" value="TONB-DEPENDENT OUTER MEMBRANE RECEPTOR"/>
    <property type="match status" value="1"/>
</dbReference>
<keyword evidence="8 9" id="KW-0998">Cell outer membrane</keyword>
<dbReference type="Proteomes" id="UP001139319">
    <property type="component" value="Unassembled WGS sequence"/>
</dbReference>
<dbReference type="PANTHER" id="PTHR30069:SF41">
    <property type="entry name" value="HEME_HEMOPEXIN UTILIZATION PROTEIN C"/>
    <property type="match status" value="1"/>
</dbReference>
<dbReference type="GO" id="GO:0044718">
    <property type="term" value="P:siderophore transmembrane transport"/>
    <property type="evidence" value="ECO:0007669"/>
    <property type="project" value="TreeGrafter"/>
</dbReference>
<dbReference type="InterPro" id="IPR036942">
    <property type="entry name" value="Beta-barrel_TonB_sf"/>
</dbReference>
<evidence type="ECO:0000256" key="10">
    <source>
        <dbReference type="RuleBase" id="RU003357"/>
    </source>
</evidence>
<dbReference type="GO" id="GO:0015344">
    <property type="term" value="F:siderophore uptake transmembrane transporter activity"/>
    <property type="evidence" value="ECO:0007669"/>
    <property type="project" value="TreeGrafter"/>
</dbReference>
<reference evidence="14" key="1">
    <citation type="submission" date="2022-05" db="EMBL/GenBank/DDBJ databases">
        <authorList>
            <person name="Sun H.-N."/>
        </authorList>
    </citation>
    <scope>NUCLEOTIDE SEQUENCE</scope>
    <source>
        <strain evidence="14">HB14</strain>
    </source>
</reference>
<evidence type="ECO:0000256" key="6">
    <source>
        <dbReference type="ARBA" id="ARBA00023077"/>
    </source>
</evidence>
<reference evidence="14" key="2">
    <citation type="submission" date="2023-01" db="EMBL/GenBank/DDBJ databases">
        <title>Gilvimarinus xylanilyticus HB14 isolated from Caulerpa lentillifera aquaculture base in Hainan, China.</title>
        <authorList>
            <person name="Zhang Y.-J."/>
        </authorList>
    </citation>
    <scope>NUCLEOTIDE SEQUENCE</scope>
    <source>
        <strain evidence="14">HB14</strain>
    </source>
</reference>
<accession>A0A9X2HSZ8</accession>
<evidence type="ECO:0000256" key="8">
    <source>
        <dbReference type="ARBA" id="ARBA00023237"/>
    </source>
</evidence>
<proteinExistence type="inferred from homology"/>
<keyword evidence="14" id="KW-0675">Receptor</keyword>
<comment type="similarity">
    <text evidence="2 9 10">Belongs to the TonB-dependent receptor family.</text>
</comment>
<dbReference type="SUPFAM" id="SSF56935">
    <property type="entry name" value="Porins"/>
    <property type="match status" value="1"/>
</dbReference>
<evidence type="ECO:0000259" key="12">
    <source>
        <dbReference type="Pfam" id="PF00593"/>
    </source>
</evidence>
<protein>
    <submittedName>
        <fullName evidence="14">TonB-dependent receptor</fullName>
    </submittedName>
</protein>
<keyword evidence="3 9" id="KW-0813">Transport</keyword>
<evidence type="ECO:0000256" key="4">
    <source>
        <dbReference type="ARBA" id="ARBA00022452"/>
    </source>
</evidence>
<dbReference type="EMBL" id="JAMFTH010000001">
    <property type="protein sequence ID" value="MCP8897715.1"/>
    <property type="molecule type" value="Genomic_DNA"/>
</dbReference>
<dbReference type="Pfam" id="PF07715">
    <property type="entry name" value="Plug"/>
    <property type="match status" value="1"/>
</dbReference>
<feature type="chain" id="PRO_5040856442" evidence="11">
    <location>
        <begin position="28"/>
        <end position="659"/>
    </location>
</feature>
<gene>
    <name evidence="14" type="ORF">M6D89_00225</name>
</gene>
<organism evidence="14 15">
    <name type="scientific">Gilvimarinus xylanilyticus</name>
    <dbReference type="NCBI Taxonomy" id="2944139"/>
    <lineage>
        <taxon>Bacteria</taxon>
        <taxon>Pseudomonadati</taxon>
        <taxon>Pseudomonadota</taxon>
        <taxon>Gammaproteobacteria</taxon>
        <taxon>Cellvibrionales</taxon>
        <taxon>Cellvibrionaceae</taxon>
        <taxon>Gilvimarinus</taxon>
    </lineage>
</organism>